<dbReference type="InterPro" id="IPR049492">
    <property type="entry name" value="BD-FAE-like_dom"/>
</dbReference>
<dbReference type="PANTHER" id="PTHR48081">
    <property type="entry name" value="AB HYDROLASE SUPERFAMILY PROTEIN C4A8.06C"/>
    <property type="match status" value="1"/>
</dbReference>
<evidence type="ECO:0000313" key="3">
    <source>
        <dbReference type="EMBL" id="MBD2844380.1"/>
    </source>
</evidence>
<dbReference type="EMBL" id="JACXIZ010000010">
    <property type="protein sequence ID" value="MBD2844380.1"/>
    <property type="molecule type" value="Genomic_DNA"/>
</dbReference>
<dbReference type="Proteomes" id="UP000621560">
    <property type="component" value="Unassembled WGS sequence"/>
</dbReference>
<dbReference type="Pfam" id="PF20434">
    <property type="entry name" value="BD-FAE"/>
    <property type="match status" value="1"/>
</dbReference>
<dbReference type="AlphaFoldDB" id="A0A927GQZ2"/>
<keyword evidence="1 3" id="KW-0378">Hydrolase</keyword>
<feature type="domain" description="BD-FAE-like" evidence="2">
    <location>
        <begin position="32"/>
        <end position="231"/>
    </location>
</feature>
<dbReference type="InterPro" id="IPR050300">
    <property type="entry name" value="GDXG_lipolytic_enzyme"/>
</dbReference>
<dbReference type="InterPro" id="IPR029058">
    <property type="entry name" value="AB_hydrolase_fold"/>
</dbReference>
<dbReference type="SUPFAM" id="SSF53474">
    <property type="entry name" value="alpha/beta-Hydrolases"/>
    <property type="match status" value="1"/>
</dbReference>
<organism evidence="3 4">
    <name type="scientific">Paenibacillus sabuli</name>
    <dbReference type="NCBI Taxonomy" id="2772509"/>
    <lineage>
        <taxon>Bacteria</taxon>
        <taxon>Bacillati</taxon>
        <taxon>Bacillota</taxon>
        <taxon>Bacilli</taxon>
        <taxon>Bacillales</taxon>
        <taxon>Paenibacillaceae</taxon>
        <taxon>Paenibacillus</taxon>
    </lineage>
</organism>
<gene>
    <name evidence="3" type="ORF">IDH44_04195</name>
</gene>
<proteinExistence type="predicted"/>
<reference evidence="3" key="1">
    <citation type="submission" date="2020-09" db="EMBL/GenBank/DDBJ databases">
        <title>A novel bacterium of genus Paenibacillus, isolated from South China Sea.</title>
        <authorList>
            <person name="Huang H."/>
            <person name="Mo K."/>
            <person name="Hu Y."/>
        </authorList>
    </citation>
    <scope>NUCLEOTIDE SEQUENCE</scope>
    <source>
        <strain evidence="3">IB182496</strain>
    </source>
</reference>
<evidence type="ECO:0000259" key="2">
    <source>
        <dbReference type="Pfam" id="PF20434"/>
    </source>
</evidence>
<keyword evidence="4" id="KW-1185">Reference proteome</keyword>
<name>A0A927GQZ2_9BACL</name>
<accession>A0A927GQZ2</accession>
<evidence type="ECO:0000313" key="4">
    <source>
        <dbReference type="Proteomes" id="UP000621560"/>
    </source>
</evidence>
<protein>
    <submittedName>
        <fullName evidence="3">Alpha/beta hydrolase</fullName>
    </submittedName>
</protein>
<dbReference type="GO" id="GO:0016787">
    <property type="term" value="F:hydrolase activity"/>
    <property type="evidence" value="ECO:0007669"/>
    <property type="project" value="UniProtKB-KW"/>
</dbReference>
<comment type="caution">
    <text evidence="3">The sequence shown here is derived from an EMBL/GenBank/DDBJ whole genome shotgun (WGS) entry which is preliminary data.</text>
</comment>
<dbReference type="RefSeq" id="WP_190914991.1">
    <property type="nucleotide sequence ID" value="NZ_JACXIZ010000010.1"/>
</dbReference>
<evidence type="ECO:0000256" key="1">
    <source>
        <dbReference type="ARBA" id="ARBA00022801"/>
    </source>
</evidence>
<sequence>MEKETEKRIYKRVGAHELELLVTKPEGWRADAGLPAIVWIHGGGWKSGYPERFVPHSVRFAARGAVCFSVRYRLVGQPLGADADGETATVEHCVADCRSAVRYIRMHAVELGIDPTRIAACGDSAGGHLASCLATLNEFDEPGEDTSVPALGDAVINMNGVVDLTRAFLDLPMQSDRDASGDEVARYLRRDAQAKRLSPVFHSRPGGPPMLQLHGLLDTVVLPDHAVRMHEAHLAAGNHSELVLYPDAKHAFVLYDYTATEAQVERAVADIDAFLTRLGWLDEA</sequence>
<dbReference type="Gene3D" id="3.40.50.1820">
    <property type="entry name" value="alpha/beta hydrolase"/>
    <property type="match status" value="1"/>
</dbReference>